<evidence type="ECO:0000256" key="2">
    <source>
        <dbReference type="ARBA" id="ARBA00023043"/>
    </source>
</evidence>
<keyword evidence="2 3" id="KW-0040">ANK repeat</keyword>
<evidence type="ECO:0000313" key="4">
    <source>
        <dbReference type="EMBL" id="KXZ53622.1"/>
    </source>
</evidence>
<dbReference type="Pfam" id="PF00023">
    <property type="entry name" value="Ank"/>
    <property type="match status" value="1"/>
</dbReference>
<dbReference type="SUPFAM" id="SSF48403">
    <property type="entry name" value="Ankyrin repeat"/>
    <property type="match status" value="1"/>
</dbReference>
<dbReference type="EMBL" id="LSYV01000007">
    <property type="protein sequence ID" value="KXZ53622.1"/>
    <property type="molecule type" value="Genomic_DNA"/>
</dbReference>
<feature type="repeat" description="ANK" evidence="3">
    <location>
        <begin position="46"/>
        <end position="78"/>
    </location>
</feature>
<dbReference type="Pfam" id="PF12796">
    <property type="entry name" value="Ank_2"/>
    <property type="match status" value="1"/>
</dbReference>
<accession>A0A150GV93</accession>
<dbReference type="OrthoDB" id="534630at2759"/>
<reference evidence="5" key="1">
    <citation type="journal article" date="2016" name="Nat. Commun.">
        <title>The Gonium pectorale genome demonstrates co-option of cell cycle regulation during the evolution of multicellularity.</title>
        <authorList>
            <person name="Hanschen E.R."/>
            <person name="Marriage T.N."/>
            <person name="Ferris P.J."/>
            <person name="Hamaji T."/>
            <person name="Toyoda A."/>
            <person name="Fujiyama A."/>
            <person name="Neme R."/>
            <person name="Noguchi H."/>
            <person name="Minakuchi Y."/>
            <person name="Suzuki M."/>
            <person name="Kawai-Toyooka H."/>
            <person name="Smith D.R."/>
            <person name="Sparks H."/>
            <person name="Anderson J."/>
            <person name="Bakaric R."/>
            <person name="Luria V."/>
            <person name="Karger A."/>
            <person name="Kirschner M.W."/>
            <person name="Durand P.M."/>
            <person name="Michod R.E."/>
            <person name="Nozaki H."/>
            <person name="Olson B.J."/>
        </authorList>
    </citation>
    <scope>NUCLEOTIDE SEQUENCE [LARGE SCALE GENOMIC DNA]</scope>
    <source>
        <strain evidence="5">NIES-2863</strain>
    </source>
</reference>
<keyword evidence="1" id="KW-0677">Repeat</keyword>
<evidence type="ECO:0000256" key="3">
    <source>
        <dbReference type="PROSITE-ProRule" id="PRU00023"/>
    </source>
</evidence>
<gene>
    <name evidence="4" type="ORF">GPECTOR_6g539</name>
</gene>
<protein>
    <submittedName>
        <fullName evidence="4">Uncharacterized protein</fullName>
    </submittedName>
</protein>
<evidence type="ECO:0000313" key="5">
    <source>
        <dbReference type="Proteomes" id="UP000075714"/>
    </source>
</evidence>
<dbReference type="PROSITE" id="PS50297">
    <property type="entry name" value="ANK_REP_REGION"/>
    <property type="match status" value="1"/>
</dbReference>
<keyword evidence="5" id="KW-1185">Reference proteome</keyword>
<proteinExistence type="predicted"/>
<dbReference type="Gene3D" id="1.25.40.20">
    <property type="entry name" value="Ankyrin repeat-containing domain"/>
    <property type="match status" value="1"/>
</dbReference>
<name>A0A150GV93_GONPE</name>
<dbReference type="STRING" id="33097.A0A150GV93"/>
<dbReference type="AlphaFoldDB" id="A0A150GV93"/>
<dbReference type="PANTHER" id="PTHR24134:SF9">
    <property type="entry name" value="ANKYRIN REPEAT AND SOCS BOX PROTEIN 8"/>
    <property type="match status" value="1"/>
</dbReference>
<evidence type="ECO:0000256" key="1">
    <source>
        <dbReference type="ARBA" id="ARBA00022737"/>
    </source>
</evidence>
<feature type="repeat" description="ANK" evidence="3">
    <location>
        <begin position="122"/>
        <end position="154"/>
    </location>
</feature>
<comment type="caution">
    <text evidence="4">The sequence shown here is derived from an EMBL/GenBank/DDBJ whole genome shotgun (WGS) entry which is preliminary data.</text>
</comment>
<dbReference type="InterPro" id="IPR002110">
    <property type="entry name" value="Ankyrin_rpt"/>
</dbReference>
<dbReference type="InterPro" id="IPR036770">
    <property type="entry name" value="Ankyrin_rpt-contain_sf"/>
</dbReference>
<dbReference type="PANTHER" id="PTHR24134">
    <property type="entry name" value="ANKYRIN REPEAT-CONTAINING PROTEIN DDB_G0279043"/>
    <property type="match status" value="1"/>
</dbReference>
<dbReference type="Proteomes" id="UP000075714">
    <property type="component" value="Unassembled WGS sequence"/>
</dbReference>
<dbReference type="SMART" id="SM00248">
    <property type="entry name" value="ANK"/>
    <property type="match status" value="4"/>
</dbReference>
<organism evidence="4 5">
    <name type="scientific">Gonium pectorale</name>
    <name type="common">Green alga</name>
    <dbReference type="NCBI Taxonomy" id="33097"/>
    <lineage>
        <taxon>Eukaryota</taxon>
        <taxon>Viridiplantae</taxon>
        <taxon>Chlorophyta</taxon>
        <taxon>core chlorophytes</taxon>
        <taxon>Chlorophyceae</taxon>
        <taxon>CS clade</taxon>
        <taxon>Chlamydomonadales</taxon>
        <taxon>Volvocaceae</taxon>
        <taxon>Gonium</taxon>
    </lineage>
</organism>
<sequence>MVDFLRTSSPGSVRAALLPYCRRYCLPVPANVEDGVRLAVGLTNSKGQTPLMYACAAGCPELVRFLLSLGADPWVVDRCTGRTALHYAASSGCAGCVAALLELPPSMLTRHGHRYVNARNLSGLAPLHFAVFYERHDALRALLRHDPDIGAATTCDSYDAWADGEARATPLHFAAARSNYTAALEILRFYVRAAAGAARRRTHALSDPRKARNACGRRPWQLAAGHYPADRSLAVLLHPEQPLSAALGDDVSFKSSRMGPPSLAALAAAALKDRLLQSLEAVQARLAPPDAADANPP</sequence>
<dbReference type="PROSITE" id="PS50088">
    <property type="entry name" value="ANK_REPEAT"/>
    <property type="match status" value="2"/>
</dbReference>